<reference evidence="1 2" key="1">
    <citation type="submission" date="2016-07" db="EMBL/GenBank/DDBJ databases">
        <title>Draft genome sequence of Prauserella muralis DSM 45305, isolated from a mould-covered wall in an indoor environment.</title>
        <authorList>
            <person name="Ruckert C."/>
            <person name="Albersmeier A."/>
            <person name="Jiang C.-L."/>
            <person name="Jiang Y."/>
            <person name="Kalinowski J."/>
            <person name="Schneider O."/>
            <person name="Winkler A."/>
            <person name="Zotchev S.B."/>
        </authorList>
    </citation>
    <scope>NUCLEOTIDE SEQUENCE [LARGE SCALE GENOMIC DNA]</scope>
    <source>
        <strain evidence="1 2">DSM 45305</strain>
    </source>
</reference>
<name>A0A2V4B9J9_9PSEU</name>
<sequence length="240" mass="25045">MADLGTKAKAATARTVRTLPVARTRVWTIAASAALGWALFTLLILHVVSSFNPLVDPLSRYAFTDNGEGMLEASLLSFAVGVIAVRGALAASGFPVTRTTTVLTGATALGLAAAALFPATFTAEIDPASGLIHQYASVLAFAALPAIAFSVLDGLRHVPELAAARTMFVRLLQLCALSLTLFAVSYVADALPSTPLLNTVVSLLPVGFAQRIVFVVDFCLLAAVLVLAVRTARLHGARCR</sequence>
<dbReference type="RefSeq" id="WP_112279985.1">
    <property type="nucleotide sequence ID" value="NZ_MASW01000001.1"/>
</dbReference>
<organism evidence="1 2">
    <name type="scientific">Prauserella muralis</name>
    <dbReference type="NCBI Taxonomy" id="588067"/>
    <lineage>
        <taxon>Bacteria</taxon>
        <taxon>Bacillati</taxon>
        <taxon>Actinomycetota</taxon>
        <taxon>Actinomycetes</taxon>
        <taxon>Pseudonocardiales</taxon>
        <taxon>Pseudonocardiaceae</taxon>
        <taxon>Prauserella</taxon>
    </lineage>
</organism>
<dbReference type="AlphaFoldDB" id="A0A2V4B9J9"/>
<protein>
    <submittedName>
        <fullName evidence="1">Uncharacterized protein</fullName>
    </submittedName>
</protein>
<dbReference type="InterPro" id="IPR009339">
    <property type="entry name" value="DUF998"/>
</dbReference>
<keyword evidence="2" id="KW-1185">Reference proteome</keyword>
<comment type="caution">
    <text evidence="1">The sequence shown here is derived from an EMBL/GenBank/DDBJ whole genome shotgun (WGS) entry which is preliminary data.</text>
</comment>
<dbReference type="EMBL" id="MASW01000001">
    <property type="protein sequence ID" value="PXY31948.1"/>
    <property type="molecule type" value="Genomic_DNA"/>
</dbReference>
<dbReference type="Pfam" id="PF06197">
    <property type="entry name" value="DUF998"/>
    <property type="match status" value="1"/>
</dbReference>
<gene>
    <name evidence="1" type="ORF">BAY60_06380</name>
</gene>
<dbReference type="OrthoDB" id="3614409at2"/>
<proteinExistence type="predicted"/>
<dbReference type="Proteomes" id="UP000249915">
    <property type="component" value="Unassembled WGS sequence"/>
</dbReference>
<evidence type="ECO:0000313" key="2">
    <source>
        <dbReference type="Proteomes" id="UP000249915"/>
    </source>
</evidence>
<evidence type="ECO:0000313" key="1">
    <source>
        <dbReference type="EMBL" id="PXY31948.1"/>
    </source>
</evidence>
<accession>A0A2V4B9J9</accession>